<dbReference type="SUPFAM" id="SSF51445">
    <property type="entry name" value="(Trans)glycosidases"/>
    <property type="match status" value="1"/>
</dbReference>
<dbReference type="InterPro" id="IPR013780">
    <property type="entry name" value="Glyco_hydro_b"/>
</dbReference>
<dbReference type="Proteomes" id="UP000243438">
    <property type="component" value="Unassembled WGS sequence"/>
</dbReference>
<dbReference type="EMBL" id="JFBS01000001">
    <property type="protein sequence ID" value="EXG77785.1"/>
    <property type="molecule type" value="Genomic_DNA"/>
</dbReference>
<dbReference type="CDD" id="cd06591">
    <property type="entry name" value="GH31_xylosidase_XylS"/>
    <property type="match status" value="1"/>
</dbReference>
<sequence>MKTINKSYCINIIRAFCIVVSMLFSLNASSSTVYTCKGNTLVYHLSGGDLYLKLLSDNAVRVRYMYKESQSLPDWVYTTESSNIPKYQIEESNNSLIVNLKDLSLKVQKGTGKISFFDKNGHNLLAESDRTLTPSACYGFNNYVAKGSFVSSPDEFIYGLGQFQDGYLNVKGLTRRLTQVNTQISLPLIISNKGYGILWNNYGLTDFNPADSCVTLQKTAVSGDSQAVNITTAEGNGREIRQSNEFDAVLDIKQSGKYALMLDVGQKMARKHSLVIDGKKVIDFQNFWLPPTASVIVSLNAGKHKLHAILSNNDQPKVYYRIVDNTTTFRSPVAQSVDYTVFVGKPDDVISSYRKQTGESPMMPLWSLGYIHCRERFHSQDEILQTANRFHKEKFPIDVIVQDWQYWGKYGWNAMKFDEEFYPNPKVMVDSLHRMDIKFMLSVWSKVDPSTVVGTEMQKKGYFIPNTTWVDFFNPDAASFYWTNFSNKLLKPYGIDAWWQDATEPENDDLAGRKVMNGKYPGEYFRNVYPLLVNKTVYEGCRKDEPDKRTMILTRCAFPGIQRYGVATWSGDIGNDFETLRRQITAGLGQMSAGLPWWTYDAGGFFRPSNQYTDTLYQERFMRWMQTSVFLPLMRVHGYMTNTEFWNYSKQVVDDAHMCLDMRYRLLPYIYSNAAAVSMQGSTLMRPLVMDFYYDKLALSQKYEYMFGKSLLIAPILEQGVKEWSVYLPSKEKWYDFWTNEPYIGGKTYLVKTDTKKIPVYAKAGSIIPLCLAEKDSKLSLHSSWEIRIFVGADGIFKVYEDDGTTYNYEKGAYSTYGISWNDKQHTLIIGPRKGYFKGMCQNRKLKLVCINGKDSNLQNAKTVMYEGKKITVRF</sequence>
<dbReference type="PANTHER" id="PTHR43863">
    <property type="entry name" value="HYDROLASE, PUTATIVE (AFU_ORTHOLOGUE AFUA_1G03140)-RELATED"/>
    <property type="match status" value="1"/>
</dbReference>
<evidence type="ECO:0000256" key="2">
    <source>
        <dbReference type="RuleBase" id="RU361185"/>
    </source>
</evidence>
<dbReference type="Pfam" id="PF13802">
    <property type="entry name" value="Gal_mutarotas_2"/>
    <property type="match status" value="1"/>
</dbReference>
<evidence type="ECO:0000256" key="1">
    <source>
        <dbReference type="ARBA" id="ARBA00007806"/>
    </source>
</evidence>
<evidence type="ECO:0000259" key="5">
    <source>
        <dbReference type="Pfam" id="PF13802"/>
    </source>
</evidence>
<dbReference type="Pfam" id="PF01055">
    <property type="entry name" value="Glyco_hydro_31_2nd"/>
    <property type="match status" value="1"/>
</dbReference>
<organism evidence="8 9">
    <name type="scientific">Xylanibacter oryzae DSM 17970</name>
    <dbReference type="NCBI Taxonomy" id="915438"/>
    <lineage>
        <taxon>Bacteria</taxon>
        <taxon>Pseudomonadati</taxon>
        <taxon>Bacteroidota</taxon>
        <taxon>Bacteroidia</taxon>
        <taxon>Bacteroidales</taxon>
        <taxon>Prevotellaceae</taxon>
        <taxon>Xylanibacter</taxon>
    </lineage>
</organism>
<evidence type="ECO:0000259" key="7">
    <source>
        <dbReference type="Pfam" id="PF21365"/>
    </source>
</evidence>
<dbReference type="PANTHER" id="PTHR43863:SF2">
    <property type="entry name" value="MALTASE-GLUCOAMYLASE"/>
    <property type="match status" value="1"/>
</dbReference>
<evidence type="ECO:0000313" key="8">
    <source>
        <dbReference type="EMBL" id="EXG77785.1"/>
    </source>
</evidence>
<feature type="chain" id="PRO_5045390086" evidence="3">
    <location>
        <begin position="31"/>
        <end position="875"/>
    </location>
</feature>
<evidence type="ECO:0000313" key="9">
    <source>
        <dbReference type="Proteomes" id="UP000243438"/>
    </source>
</evidence>
<dbReference type="Gene3D" id="2.60.40.1760">
    <property type="entry name" value="glycosyl hydrolase (family 31)"/>
    <property type="match status" value="1"/>
</dbReference>
<accession>A0ABN0RU89</accession>
<dbReference type="InterPro" id="IPR025887">
    <property type="entry name" value="Glyco_hydro_31_N_dom"/>
</dbReference>
<dbReference type="Pfam" id="PF17137">
    <property type="entry name" value="DUF5110"/>
    <property type="match status" value="1"/>
</dbReference>
<dbReference type="SUPFAM" id="SSF74650">
    <property type="entry name" value="Galactose mutarotase-like"/>
    <property type="match status" value="1"/>
</dbReference>
<dbReference type="InterPro" id="IPR017853">
    <property type="entry name" value="GH"/>
</dbReference>
<feature type="domain" description="Glycosyl hydrolase family 31 C-terminal" evidence="7">
    <location>
        <begin position="681"/>
        <end position="768"/>
    </location>
</feature>
<keyword evidence="2" id="KW-0326">Glycosidase</keyword>
<dbReference type="SUPFAM" id="SSF51011">
    <property type="entry name" value="Glycosyl hydrolase domain"/>
    <property type="match status" value="1"/>
</dbReference>
<dbReference type="Pfam" id="PF21365">
    <property type="entry name" value="Glyco_hydro_31_3rd"/>
    <property type="match status" value="1"/>
</dbReference>
<keyword evidence="2 8" id="KW-0378">Hydrolase</keyword>
<dbReference type="Gene3D" id="2.60.40.1180">
    <property type="entry name" value="Golgi alpha-mannosidase II"/>
    <property type="match status" value="2"/>
</dbReference>
<dbReference type="InterPro" id="IPR033403">
    <property type="entry name" value="DUF5110"/>
</dbReference>
<evidence type="ECO:0000259" key="4">
    <source>
        <dbReference type="Pfam" id="PF01055"/>
    </source>
</evidence>
<feature type="signal peptide" evidence="3">
    <location>
        <begin position="1"/>
        <end position="30"/>
    </location>
</feature>
<keyword evidence="3" id="KW-0732">Signal</keyword>
<comment type="similarity">
    <text evidence="1 2">Belongs to the glycosyl hydrolase 31 family.</text>
</comment>
<dbReference type="InterPro" id="IPR048395">
    <property type="entry name" value="Glyco_hydro_31_C"/>
</dbReference>
<comment type="caution">
    <text evidence="8">The sequence shown here is derived from an EMBL/GenBank/DDBJ whole genome shotgun (WGS) entry which is preliminary data.</text>
</comment>
<feature type="domain" description="Glycoside hydrolase family 31 TIM barrel" evidence="4">
    <location>
        <begin position="361"/>
        <end position="672"/>
    </location>
</feature>
<evidence type="ECO:0000259" key="6">
    <source>
        <dbReference type="Pfam" id="PF17137"/>
    </source>
</evidence>
<evidence type="ECO:0000256" key="3">
    <source>
        <dbReference type="SAM" id="SignalP"/>
    </source>
</evidence>
<dbReference type="CDD" id="cd14752">
    <property type="entry name" value="GH31_N"/>
    <property type="match status" value="1"/>
</dbReference>
<dbReference type="GO" id="GO:0016787">
    <property type="term" value="F:hydrolase activity"/>
    <property type="evidence" value="ECO:0007669"/>
    <property type="project" value="UniProtKB-KW"/>
</dbReference>
<feature type="domain" description="Glycoside hydrolase family 31 N-terminal" evidence="5">
    <location>
        <begin position="51"/>
        <end position="207"/>
    </location>
</feature>
<name>A0ABN0RU89_9BACT</name>
<protein>
    <submittedName>
        <fullName evidence="8">Family 31 glycosyl hydrolase, alpha-glucosidase</fullName>
    </submittedName>
</protein>
<dbReference type="InterPro" id="IPR051816">
    <property type="entry name" value="Glycosyl_Hydrolase_31"/>
</dbReference>
<dbReference type="InterPro" id="IPR000322">
    <property type="entry name" value="Glyco_hydro_31_TIM"/>
</dbReference>
<reference evidence="8" key="1">
    <citation type="submission" date="2013-07" db="EMBL/GenBank/DDBJ databases">
        <authorList>
            <consortium name="DOE Joint Genome Institute"/>
            <person name="Anderson I."/>
            <person name="Huntemann M."/>
            <person name="Han J."/>
            <person name="Chen A."/>
            <person name="Kyrpides N."/>
            <person name="Mavromatis K."/>
            <person name="Markowitz V."/>
            <person name="Palaniappan K."/>
            <person name="Ivanova N."/>
            <person name="Schaumberg A."/>
            <person name="Pati A."/>
            <person name="Liolios K."/>
            <person name="Nordberg H.P."/>
            <person name="Cantor M.N."/>
            <person name="Hua S.X."/>
            <person name="Woyke T."/>
        </authorList>
    </citation>
    <scope>NUCLEOTIDE SEQUENCE [LARGE SCALE GENOMIC DNA]</scope>
    <source>
        <strain evidence="8">DSM 17970</strain>
    </source>
</reference>
<dbReference type="Gene3D" id="3.20.20.80">
    <property type="entry name" value="Glycosidases"/>
    <property type="match status" value="1"/>
</dbReference>
<gene>
    <name evidence="8" type="ORF">XylorDRAFT_0132</name>
</gene>
<keyword evidence="9" id="KW-1185">Reference proteome</keyword>
<proteinExistence type="inferred from homology"/>
<dbReference type="InterPro" id="IPR011013">
    <property type="entry name" value="Gal_mutarotase_sf_dom"/>
</dbReference>
<dbReference type="RefSeq" id="WP_036876067.1">
    <property type="nucleotide sequence ID" value="NZ_KK073873.1"/>
</dbReference>
<feature type="domain" description="DUF5110" evidence="6">
    <location>
        <begin position="785"/>
        <end position="852"/>
    </location>
</feature>